<dbReference type="OrthoDB" id="9771073at2"/>
<evidence type="ECO:0000313" key="2">
    <source>
        <dbReference type="EMBL" id="OXM84346.1"/>
    </source>
</evidence>
<sequence>MDKVLVTGGNGWIGRYVVPILLELGYEVHATYRRTPLLHIPCTWHQADLLRTEEAEELMMKVKPARLLHLAWEAVPPECYRAPANYAWVKASMGLIESFAGYGGQRVVVAGTCAEYRWANGYLSESSTPLTYATPYAACKNRFRSWLDSYSADTGLSWGWGRIFHLYGPHDPGNRLISAIIYSLLSKEEVRCTHGNQYRDFLHAADAADALVRLLLSDVEGTVNIASGESVQVKKLAALIEDSIGEQGRIRFGAIPFPKGEPLFVGAHTGRLRRELCWQPKFTLEEGLEATIAWWRKHPGLSK</sequence>
<comment type="caution">
    <text evidence="2">The sequence shown here is derived from an EMBL/GenBank/DDBJ whole genome shotgun (WGS) entry which is preliminary data.</text>
</comment>
<dbReference type="Gene3D" id="3.40.50.720">
    <property type="entry name" value="NAD(P)-binding Rossmann-like Domain"/>
    <property type="match status" value="1"/>
</dbReference>
<evidence type="ECO:0000259" key="1">
    <source>
        <dbReference type="Pfam" id="PF01370"/>
    </source>
</evidence>
<accession>A0A229ULR0</accession>
<dbReference type="InterPro" id="IPR050177">
    <property type="entry name" value="Lipid_A_modif_metabolic_enz"/>
</dbReference>
<keyword evidence="3" id="KW-1185">Reference proteome</keyword>
<reference evidence="2 3" key="1">
    <citation type="submission" date="2017-07" db="EMBL/GenBank/DDBJ databases">
        <title>Genome sequencing and assembly of Paenibacillus rigui.</title>
        <authorList>
            <person name="Mayilraj S."/>
        </authorList>
    </citation>
    <scope>NUCLEOTIDE SEQUENCE [LARGE SCALE GENOMIC DNA]</scope>
    <source>
        <strain evidence="2 3">JCM 16352</strain>
    </source>
</reference>
<dbReference type="SUPFAM" id="SSF51735">
    <property type="entry name" value="NAD(P)-binding Rossmann-fold domains"/>
    <property type="match status" value="1"/>
</dbReference>
<dbReference type="InterPro" id="IPR036291">
    <property type="entry name" value="NAD(P)-bd_dom_sf"/>
</dbReference>
<proteinExistence type="predicted"/>
<organism evidence="2 3">
    <name type="scientific">Paenibacillus rigui</name>
    <dbReference type="NCBI Taxonomy" id="554312"/>
    <lineage>
        <taxon>Bacteria</taxon>
        <taxon>Bacillati</taxon>
        <taxon>Bacillota</taxon>
        <taxon>Bacilli</taxon>
        <taxon>Bacillales</taxon>
        <taxon>Paenibacillaceae</taxon>
        <taxon>Paenibacillus</taxon>
    </lineage>
</organism>
<dbReference type="InterPro" id="IPR001509">
    <property type="entry name" value="Epimerase_deHydtase"/>
</dbReference>
<gene>
    <name evidence="2" type="ORF">CF651_21440</name>
</gene>
<dbReference type="AlphaFoldDB" id="A0A229ULR0"/>
<dbReference type="PANTHER" id="PTHR43245:SF13">
    <property type="entry name" value="UDP-D-APIOSE_UDP-D-XYLOSE SYNTHASE 2"/>
    <property type="match status" value="1"/>
</dbReference>
<dbReference type="Pfam" id="PF01370">
    <property type="entry name" value="Epimerase"/>
    <property type="match status" value="1"/>
</dbReference>
<dbReference type="EMBL" id="NMQW01000033">
    <property type="protein sequence ID" value="OXM84346.1"/>
    <property type="molecule type" value="Genomic_DNA"/>
</dbReference>
<dbReference type="Proteomes" id="UP000215509">
    <property type="component" value="Unassembled WGS sequence"/>
</dbReference>
<feature type="domain" description="NAD-dependent epimerase/dehydratase" evidence="1">
    <location>
        <begin position="4"/>
        <end position="226"/>
    </location>
</feature>
<dbReference type="PANTHER" id="PTHR43245">
    <property type="entry name" value="BIFUNCTIONAL POLYMYXIN RESISTANCE PROTEIN ARNA"/>
    <property type="match status" value="1"/>
</dbReference>
<dbReference type="RefSeq" id="WP_094016918.1">
    <property type="nucleotide sequence ID" value="NZ_NMQW01000033.1"/>
</dbReference>
<name>A0A229ULR0_9BACL</name>
<evidence type="ECO:0000313" key="3">
    <source>
        <dbReference type="Proteomes" id="UP000215509"/>
    </source>
</evidence>
<protein>
    <submittedName>
        <fullName evidence="2">CDP-4-dehydro-6-deoxy-D-gulose 4-reductase</fullName>
    </submittedName>
</protein>